<evidence type="ECO:0000256" key="1">
    <source>
        <dbReference type="SAM" id="Phobius"/>
    </source>
</evidence>
<comment type="caution">
    <text evidence="2">The sequence shown here is derived from an EMBL/GenBank/DDBJ whole genome shotgun (WGS) entry which is preliminary data.</text>
</comment>
<dbReference type="AlphaFoldDB" id="A0A9X3N9Q5"/>
<evidence type="ECO:0000313" key="2">
    <source>
        <dbReference type="EMBL" id="MDA0182084.1"/>
    </source>
</evidence>
<protein>
    <submittedName>
        <fullName evidence="2">Uncharacterized protein</fullName>
    </submittedName>
</protein>
<feature type="transmembrane region" description="Helical" evidence="1">
    <location>
        <begin position="28"/>
        <end position="60"/>
    </location>
</feature>
<dbReference type="RefSeq" id="WP_270026443.1">
    <property type="nucleotide sequence ID" value="NZ_JAPDDP010000030.1"/>
</dbReference>
<accession>A0A9X3N9Q5</accession>
<keyword evidence="1" id="KW-1133">Transmembrane helix</keyword>
<dbReference type="EMBL" id="JAPDDP010000030">
    <property type="protein sequence ID" value="MDA0182084.1"/>
    <property type="molecule type" value="Genomic_DNA"/>
</dbReference>
<organism evidence="2 3">
    <name type="scientific">Solirubrobacter phytolaccae</name>
    <dbReference type="NCBI Taxonomy" id="1404360"/>
    <lineage>
        <taxon>Bacteria</taxon>
        <taxon>Bacillati</taxon>
        <taxon>Actinomycetota</taxon>
        <taxon>Thermoleophilia</taxon>
        <taxon>Solirubrobacterales</taxon>
        <taxon>Solirubrobacteraceae</taxon>
        <taxon>Solirubrobacter</taxon>
    </lineage>
</organism>
<gene>
    <name evidence="2" type="ORF">OJ997_17395</name>
</gene>
<evidence type="ECO:0000313" key="3">
    <source>
        <dbReference type="Proteomes" id="UP001147653"/>
    </source>
</evidence>
<reference evidence="2" key="1">
    <citation type="submission" date="2022-10" db="EMBL/GenBank/DDBJ databases">
        <title>The WGS of Solirubrobacter phytolaccae KCTC 29190.</title>
        <authorList>
            <person name="Jiang Z."/>
        </authorList>
    </citation>
    <scope>NUCLEOTIDE SEQUENCE</scope>
    <source>
        <strain evidence="2">KCTC 29190</strain>
    </source>
</reference>
<proteinExistence type="predicted"/>
<name>A0A9X3N9Q5_9ACTN</name>
<feature type="transmembrane region" description="Helical" evidence="1">
    <location>
        <begin position="67"/>
        <end position="86"/>
    </location>
</feature>
<keyword evidence="1" id="KW-0472">Membrane</keyword>
<keyword evidence="1" id="KW-0812">Transmembrane</keyword>
<keyword evidence="3" id="KW-1185">Reference proteome</keyword>
<sequence length="105" mass="10639">MAVALRIAGLVAVVGAVALIDGSTATWVAVLAFTLVVGALIARWWALLAPIGIAAVAFVVERDETEVGVGTITLVFGIVLVLGIGLGKLARLARPGEPKVGTPAR</sequence>
<dbReference type="Proteomes" id="UP001147653">
    <property type="component" value="Unassembled WGS sequence"/>
</dbReference>